<sequence length="177" mass="20656">MVRKKKIRGKRRKFRNIRNKIAVWSQSLPAPPDQSPTYLGYRAYSFNIAKDFGDFNKFPKANKREFLQMIINFVKDLHDLKTDKEKEYRIIAYFPMPDLPYVVVMIGYTKAGLDSFYAGLNHNGKFSEYFTPTANTQFLEKDWGLYIPEGLEVKGFEGDSEEYFEGSSSIWFVGNVK</sequence>
<organism evidence="1 2">
    <name type="scientific">Bacillus salipaludis</name>
    <dbReference type="NCBI Taxonomy" id="2547811"/>
    <lineage>
        <taxon>Bacteria</taxon>
        <taxon>Bacillati</taxon>
        <taxon>Bacillota</taxon>
        <taxon>Bacilli</taxon>
        <taxon>Bacillales</taxon>
        <taxon>Bacillaceae</taxon>
        <taxon>Bacillus</taxon>
    </lineage>
</organism>
<comment type="caution">
    <text evidence="1">The sequence shown here is derived from an EMBL/GenBank/DDBJ whole genome shotgun (WGS) entry which is preliminary data.</text>
</comment>
<evidence type="ECO:0000313" key="1">
    <source>
        <dbReference type="EMBL" id="MDQ6600713.1"/>
    </source>
</evidence>
<reference evidence="1" key="1">
    <citation type="submission" date="2023-08" db="EMBL/GenBank/DDBJ databases">
        <title>Nitrogen cycling bacteria in agricultural field soils.</title>
        <authorList>
            <person name="Jang J."/>
        </authorList>
    </citation>
    <scope>NUCLEOTIDE SEQUENCE</scope>
    <source>
        <strain evidence="1">PS3-36</strain>
    </source>
</reference>
<gene>
    <name evidence="1" type="ORF">RCG21_31295</name>
</gene>
<name>A0AA90R510_9BACI</name>
<dbReference type="Proteomes" id="UP001178888">
    <property type="component" value="Unassembled WGS sequence"/>
</dbReference>
<dbReference type="EMBL" id="JAVGVR010000002">
    <property type="protein sequence ID" value="MDQ6600713.1"/>
    <property type="molecule type" value="Genomic_DNA"/>
</dbReference>
<evidence type="ECO:0000313" key="2">
    <source>
        <dbReference type="Proteomes" id="UP001178888"/>
    </source>
</evidence>
<keyword evidence="2" id="KW-1185">Reference proteome</keyword>
<dbReference type="InterPro" id="IPR025075">
    <property type="entry name" value="DUF3916"/>
</dbReference>
<dbReference type="RefSeq" id="WP_308914363.1">
    <property type="nucleotide sequence ID" value="NZ_JAVGVR010000002.1"/>
</dbReference>
<proteinExistence type="predicted"/>
<accession>A0AA90R510</accession>
<dbReference type="AlphaFoldDB" id="A0AA90R510"/>
<protein>
    <submittedName>
        <fullName evidence="1">DUF3916 domain-containing protein</fullName>
    </submittedName>
</protein>
<dbReference type="Pfam" id="PF13079">
    <property type="entry name" value="DUF3916"/>
    <property type="match status" value="1"/>
</dbReference>